<feature type="domain" description="Mce/MlaD" evidence="2">
    <location>
        <begin position="36"/>
        <end position="109"/>
    </location>
</feature>
<dbReference type="InterPro" id="IPR052336">
    <property type="entry name" value="MlaD_Phospholipid_Transporter"/>
</dbReference>
<dbReference type="Proteomes" id="UP001230496">
    <property type="component" value="Chromosome"/>
</dbReference>
<evidence type="ECO:0000259" key="2">
    <source>
        <dbReference type="Pfam" id="PF02470"/>
    </source>
</evidence>
<feature type="transmembrane region" description="Helical" evidence="1">
    <location>
        <begin position="7"/>
        <end position="27"/>
    </location>
</feature>
<organism evidence="3 4">
    <name type="scientific">Marivirga salinarum</name>
    <dbReference type="NCBI Taxonomy" id="3059078"/>
    <lineage>
        <taxon>Bacteria</taxon>
        <taxon>Pseudomonadati</taxon>
        <taxon>Bacteroidota</taxon>
        <taxon>Cytophagia</taxon>
        <taxon>Cytophagales</taxon>
        <taxon>Marivirgaceae</taxon>
        <taxon>Marivirga</taxon>
    </lineage>
</organism>
<dbReference type="PANTHER" id="PTHR33371:SF4">
    <property type="entry name" value="INTERMEMBRANE PHOSPHOLIPID TRANSPORT SYSTEM BINDING PROTEIN MLAD"/>
    <property type="match status" value="1"/>
</dbReference>
<keyword evidence="1" id="KW-0472">Membrane</keyword>
<evidence type="ECO:0000313" key="3">
    <source>
        <dbReference type="EMBL" id="WMN10818.1"/>
    </source>
</evidence>
<accession>A0AA51RBS3</accession>
<dbReference type="RefSeq" id="WP_308347273.1">
    <property type="nucleotide sequence ID" value="NZ_CP129971.1"/>
</dbReference>
<dbReference type="PANTHER" id="PTHR33371">
    <property type="entry name" value="INTERMEMBRANE PHOSPHOLIPID TRANSPORT SYSTEM BINDING PROTEIN MLAD-RELATED"/>
    <property type="match status" value="1"/>
</dbReference>
<name>A0AA51RBS3_9BACT</name>
<evidence type="ECO:0000256" key="1">
    <source>
        <dbReference type="SAM" id="Phobius"/>
    </source>
</evidence>
<dbReference type="KEGG" id="msaa:QYS49_36105"/>
<dbReference type="AlphaFoldDB" id="A0AA51RBS3"/>
<dbReference type="EMBL" id="CP129971">
    <property type="protein sequence ID" value="WMN10818.1"/>
    <property type="molecule type" value="Genomic_DNA"/>
</dbReference>
<keyword evidence="1" id="KW-0812">Transmembrane</keyword>
<dbReference type="InterPro" id="IPR003399">
    <property type="entry name" value="Mce/MlaD"/>
</dbReference>
<dbReference type="Pfam" id="PF02470">
    <property type="entry name" value="MlaD"/>
    <property type="match status" value="1"/>
</dbReference>
<keyword evidence="1" id="KW-1133">Transmembrane helix</keyword>
<gene>
    <name evidence="3" type="ORF">QYS49_36105</name>
</gene>
<evidence type="ECO:0000313" key="4">
    <source>
        <dbReference type="Proteomes" id="UP001230496"/>
    </source>
</evidence>
<protein>
    <submittedName>
        <fullName evidence="3">MlaD family protein</fullName>
    </submittedName>
</protein>
<sequence>MKIAKEIKVAALAIVSIVIFYFGFNFLKGIDFFNPSNEYYAVYDQVNGLTASNPVLLSGLSVGRVSKIEILQEEDNRLKVYFEVREDITLGEESVALLASDILGSQTIVIQRNKVTNPLPEGSEIKGDIEPSLTAQIQEQAYPVLKTVDSVGQHLNAILANISKNEEAIQNIMLNVEVTTKNLAKISEKQATINAVIDDFKKISSTLADEKDGLKALLQKTNGIADSVNALELARVVNRLDTTLITINSTVAAMQDGEGTVDKLLNDDSLYTNLNQTLVDLDALLIDMKDQPKKYVHFSLFGRKDKDIKKK</sequence>
<reference evidence="3 4" key="1">
    <citation type="submission" date="2023-08" db="EMBL/GenBank/DDBJ databases">
        <title>Comparative genomics and taxonomic characterization of three novel marine species of genus Marivirga.</title>
        <authorList>
            <person name="Muhammad N."/>
            <person name="Kim S.-G."/>
        </authorList>
    </citation>
    <scope>NUCLEOTIDE SEQUENCE [LARGE SCALE GENOMIC DNA]</scope>
    <source>
        <strain evidence="3 4">BDSF4-3</strain>
    </source>
</reference>
<keyword evidence="4" id="KW-1185">Reference proteome</keyword>
<proteinExistence type="predicted"/>